<evidence type="ECO:0000313" key="1">
    <source>
        <dbReference type="EMBL" id="CAB5220295.1"/>
    </source>
</evidence>
<reference evidence="1" key="1">
    <citation type="submission" date="2020-05" db="EMBL/GenBank/DDBJ databases">
        <authorList>
            <person name="Chiriac C."/>
            <person name="Salcher M."/>
            <person name="Ghai R."/>
            <person name="Kavagutti S V."/>
        </authorList>
    </citation>
    <scope>NUCLEOTIDE SEQUENCE</scope>
</reference>
<name>A0A6J7WU00_9CAUD</name>
<sequence length="119" mass="13227">MEVTSLQKILLPAGMGSLERCRDELSDYTDVLLGRKAPPFDSGVSTLMEFATAALGRALEMQARIQRAENDGGVSRGSRWYKFRTGELRTFIELANGAVELGSRRITVAKMDYDMRGSY</sequence>
<accession>A0A6J7WU00</accession>
<dbReference type="EMBL" id="LR798283">
    <property type="protein sequence ID" value="CAB5220295.1"/>
    <property type="molecule type" value="Genomic_DNA"/>
</dbReference>
<organism evidence="1">
    <name type="scientific">uncultured Caudovirales phage</name>
    <dbReference type="NCBI Taxonomy" id="2100421"/>
    <lineage>
        <taxon>Viruses</taxon>
        <taxon>Duplodnaviria</taxon>
        <taxon>Heunggongvirae</taxon>
        <taxon>Uroviricota</taxon>
        <taxon>Caudoviricetes</taxon>
        <taxon>Peduoviridae</taxon>
        <taxon>Maltschvirus</taxon>
        <taxon>Maltschvirus maltsch</taxon>
    </lineage>
</organism>
<gene>
    <name evidence="1" type="ORF">UFOVP238_18</name>
</gene>
<protein>
    <submittedName>
        <fullName evidence="1">Uncharacterized protein</fullName>
    </submittedName>
</protein>
<proteinExistence type="predicted"/>